<reference evidence="3 4" key="1">
    <citation type="journal article" date="2022" name="Allergy">
        <title>Genome assembly and annotation of Periplaneta americana reveal a comprehensive cockroach allergen profile.</title>
        <authorList>
            <person name="Wang L."/>
            <person name="Xiong Q."/>
            <person name="Saelim N."/>
            <person name="Wang L."/>
            <person name="Nong W."/>
            <person name="Wan A.T."/>
            <person name="Shi M."/>
            <person name="Liu X."/>
            <person name="Cao Q."/>
            <person name="Hui J.H.L."/>
            <person name="Sookrung N."/>
            <person name="Leung T.F."/>
            <person name="Tungtrongchitr A."/>
            <person name="Tsui S.K.W."/>
        </authorList>
    </citation>
    <scope>NUCLEOTIDE SEQUENCE [LARGE SCALE GENOMIC DNA]</scope>
    <source>
        <strain evidence="3">PWHHKU_190912</strain>
    </source>
</reference>
<dbReference type="PANTHER" id="PTHR21301">
    <property type="entry name" value="REVERSE TRANSCRIPTASE"/>
    <property type="match status" value="1"/>
</dbReference>
<dbReference type="PROSITE" id="PS51663">
    <property type="entry name" value="STATHMIN_3"/>
    <property type="match status" value="1"/>
</dbReference>
<dbReference type="Proteomes" id="UP001148838">
    <property type="component" value="Unassembled WGS sequence"/>
</dbReference>
<comment type="caution">
    <text evidence="3">The sequence shown here is derived from an EMBL/GenBank/DDBJ whole genome shotgun (WGS) entry which is preliminary data.</text>
</comment>
<feature type="compositionally biased region" description="Basic and acidic residues" evidence="1">
    <location>
        <begin position="22"/>
        <end position="154"/>
    </location>
</feature>
<proteinExistence type="predicted"/>
<dbReference type="InterPro" id="IPR000956">
    <property type="entry name" value="Stathmin_fam"/>
</dbReference>
<keyword evidence="4" id="KW-1185">Reference proteome</keyword>
<accession>A0ABQ8RXU5</accession>
<name>A0ABQ8RXU5_PERAM</name>
<sequence>MASSNTETAKKKKKKKEEEEEEQKKKKKEEEQKKEEEEQKKKEKKKKEEEEQKKKKEEEEQKKKKEEEEQKKKKKEEEQKKKEEEQKKKKEEEEQKKKKKKEEEQKKKEKKKEEEQKKKEEEQKKKEEEEEEEQKKKKEEEEEQKKKEEEEEQKKKKKKEEEEEKKKKEEEEEEQKKKKKEEEEQKKKKKEEEQKKKKKEEEEEEQKKKKKKEEEEEQKKKKKKKAQILLRQKCFNVQFLHWSEEVKVRGCKVWTVVWIIAALMMPLTLRGVAAVTGRPERASSADFFEELAPPGDVAMILEHRHKQYLLIRNFLGVEEIRREVARAVTKATIPKPNISREENRALQMLGKNDNLVVLPADKGNATVFLSSTQYQEKIDQLLNDPAYKILKKDPTSSVERRTNQLIKKSSLRAESKQLVSPSGSIPPRLYGLPKIHKPEVPLRPIVDAIGSPMYRLARYLTNLLQPLFTMEVEMNGKLPFLDILISRNNNGSLGHAVYRKPTHTNLYLNANSFHHKVQRMGILNTLAHRAVSISDPEQLDTEFQHLKLTLQQNGYLAKDITASLNRARHKKQQQPITDSSLEAENQPQPVYHSQGSCRER</sequence>
<feature type="compositionally biased region" description="Basic and acidic residues" evidence="1">
    <location>
        <begin position="164"/>
        <end position="173"/>
    </location>
</feature>
<dbReference type="Pfam" id="PF26215">
    <property type="entry name" value="HTH_animal"/>
    <property type="match status" value="1"/>
</dbReference>
<gene>
    <name evidence="3" type="ORF">ANN_27338</name>
</gene>
<organism evidence="3 4">
    <name type="scientific">Periplaneta americana</name>
    <name type="common">American cockroach</name>
    <name type="synonym">Blatta americana</name>
    <dbReference type="NCBI Taxonomy" id="6978"/>
    <lineage>
        <taxon>Eukaryota</taxon>
        <taxon>Metazoa</taxon>
        <taxon>Ecdysozoa</taxon>
        <taxon>Arthropoda</taxon>
        <taxon>Hexapoda</taxon>
        <taxon>Insecta</taxon>
        <taxon>Pterygota</taxon>
        <taxon>Neoptera</taxon>
        <taxon>Polyneoptera</taxon>
        <taxon>Dictyoptera</taxon>
        <taxon>Blattodea</taxon>
        <taxon>Blattoidea</taxon>
        <taxon>Blattidae</taxon>
        <taxon>Blattinae</taxon>
        <taxon>Periplaneta</taxon>
    </lineage>
</organism>
<dbReference type="PANTHER" id="PTHR21301:SF11">
    <property type="entry name" value="GIY-YIG DOMAIN-CONTAINING PROTEIN"/>
    <property type="match status" value="1"/>
</dbReference>
<feature type="region of interest" description="Disordered" evidence="1">
    <location>
        <begin position="193"/>
        <end position="217"/>
    </location>
</feature>
<evidence type="ECO:0000259" key="2">
    <source>
        <dbReference type="Pfam" id="PF26215"/>
    </source>
</evidence>
<protein>
    <recommendedName>
        <fullName evidence="2">Helix-turn-helix domain-containing protein</fullName>
    </recommendedName>
</protein>
<evidence type="ECO:0000313" key="4">
    <source>
        <dbReference type="Proteomes" id="UP001148838"/>
    </source>
</evidence>
<evidence type="ECO:0000313" key="3">
    <source>
        <dbReference type="EMBL" id="KAJ4426524.1"/>
    </source>
</evidence>
<feature type="domain" description="Helix-turn-helix" evidence="2">
    <location>
        <begin position="506"/>
        <end position="560"/>
    </location>
</feature>
<feature type="region of interest" description="Disordered" evidence="1">
    <location>
        <begin position="566"/>
        <end position="600"/>
    </location>
</feature>
<dbReference type="InterPro" id="IPR058912">
    <property type="entry name" value="HTH_animal"/>
</dbReference>
<dbReference type="EMBL" id="JAJSOF020000040">
    <property type="protein sequence ID" value="KAJ4426524.1"/>
    <property type="molecule type" value="Genomic_DNA"/>
</dbReference>
<feature type="region of interest" description="Disordered" evidence="1">
    <location>
        <begin position="1"/>
        <end position="173"/>
    </location>
</feature>
<feature type="compositionally biased region" description="Polar residues" evidence="1">
    <location>
        <begin position="573"/>
        <end position="600"/>
    </location>
</feature>
<evidence type="ECO:0000256" key="1">
    <source>
        <dbReference type="SAM" id="MobiDB-lite"/>
    </source>
</evidence>